<comment type="caution">
    <text evidence="2">The sequence shown here is derived from an EMBL/GenBank/DDBJ whole genome shotgun (WGS) entry which is preliminary data.</text>
</comment>
<organism evidence="2 3">
    <name type="scientific">Rhizobium quercicola</name>
    <dbReference type="NCBI Taxonomy" id="2901226"/>
    <lineage>
        <taxon>Bacteria</taxon>
        <taxon>Pseudomonadati</taxon>
        <taxon>Pseudomonadota</taxon>
        <taxon>Alphaproteobacteria</taxon>
        <taxon>Hyphomicrobiales</taxon>
        <taxon>Rhizobiaceae</taxon>
        <taxon>Rhizobium/Agrobacterium group</taxon>
        <taxon>Rhizobium</taxon>
    </lineage>
</organism>
<dbReference type="RefSeq" id="WP_231813024.1">
    <property type="nucleotide sequence ID" value="NZ_JAJOZR010000004.1"/>
</dbReference>
<evidence type="ECO:0000313" key="2">
    <source>
        <dbReference type="EMBL" id="MCD7108762.1"/>
    </source>
</evidence>
<accession>A0A9X1SZV6</accession>
<feature type="region of interest" description="Disordered" evidence="1">
    <location>
        <begin position="15"/>
        <end position="48"/>
    </location>
</feature>
<reference evidence="2" key="1">
    <citation type="submission" date="2021-12" db="EMBL/GenBank/DDBJ databases">
        <authorList>
            <person name="Li Y."/>
        </authorList>
    </citation>
    <scope>NUCLEOTIDE SEQUENCE</scope>
    <source>
        <strain evidence="2">DKSPLA3</strain>
    </source>
</reference>
<proteinExistence type="predicted"/>
<name>A0A9X1SZV6_9HYPH</name>
<gene>
    <name evidence="2" type="ORF">LRX75_06870</name>
</gene>
<protein>
    <submittedName>
        <fullName evidence="2">HK97 gp10 family phage protein</fullName>
    </submittedName>
</protein>
<dbReference type="Pfam" id="PF04883">
    <property type="entry name" value="HK97-gp10_like"/>
    <property type="match status" value="1"/>
</dbReference>
<dbReference type="Proteomes" id="UP001139089">
    <property type="component" value="Unassembled WGS sequence"/>
</dbReference>
<keyword evidence="3" id="KW-1185">Reference proteome</keyword>
<evidence type="ECO:0000313" key="3">
    <source>
        <dbReference type="Proteomes" id="UP001139089"/>
    </source>
</evidence>
<feature type="compositionally biased region" description="Basic and acidic residues" evidence="1">
    <location>
        <begin position="15"/>
        <end position="34"/>
    </location>
</feature>
<sequence length="112" mass="12294">MPALVKGADEIADTQRRLAPVDDGDLRDSIEVTRPRQSTPPYSQPGGARVAGELEAIVTAGNSAVRYAHLVEHGTTKAPAQAFFWPGFRLERKRALTRIKRSISKAIKETKK</sequence>
<dbReference type="EMBL" id="JAJOZR010000004">
    <property type="protein sequence ID" value="MCD7108762.1"/>
    <property type="molecule type" value="Genomic_DNA"/>
</dbReference>
<dbReference type="AlphaFoldDB" id="A0A9X1SZV6"/>
<dbReference type="InterPro" id="IPR010064">
    <property type="entry name" value="HK97-gp10_tail"/>
</dbReference>
<dbReference type="NCBIfam" id="TIGR01725">
    <property type="entry name" value="phge_HK97_gp10"/>
    <property type="match status" value="1"/>
</dbReference>
<evidence type="ECO:0000256" key="1">
    <source>
        <dbReference type="SAM" id="MobiDB-lite"/>
    </source>
</evidence>